<accession>A0A501XIX7</accession>
<dbReference type="InterPro" id="IPR006311">
    <property type="entry name" value="TAT_signal"/>
</dbReference>
<gene>
    <name evidence="3" type="ORF">FJQ54_11405</name>
</gene>
<dbReference type="NCBIfam" id="TIGR00787">
    <property type="entry name" value="dctP"/>
    <property type="match status" value="1"/>
</dbReference>
<proteinExistence type="predicted"/>
<dbReference type="OrthoDB" id="8673861at2"/>
<dbReference type="PANTHER" id="PTHR33376:SF2">
    <property type="entry name" value="DICARBOXYLATE-BINDING PERIPLASMIC PROTEIN"/>
    <property type="match status" value="1"/>
</dbReference>
<dbReference type="InterPro" id="IPR038404">
    <property type="entry name" value="TRAP_DctP_sf"/>
</dbReference>
<sequence>MSRTVTRRALLGSGIAATAALAAPHAADAAIRLDAVDVHPPGYPTVEAVKWMGEELARESGGRIRIRQFPSGQLGAEDDTLGFARYHAIHFCRVAVAALNNPFPETRALALPYVFRSTDHMRRVVDGPVGTGLLNVFERRGLVGLAYYDAAPRSFYNIRGPIETPADLAGLKIRSPLSDMVLETLAAMGANPTPLSFGGVFSALETHLIDGAENNLPSFESSRHFETARFWSETEHSFSPDALLMSKSAFDALTPADRELVKDVARRSVQVMRQGWDARVAEARRIVLAAGVAINRPDPAPFAAAVEPVVRRYIADPVLGDLYNRIRTEG</sequence>
<evidence type="ECO:0000313" key="4">
    <source>
        <dbReference type="Proteomes" id="UP000319897"/>
    </source>
</evidence>
<name>A0A501XIX7_9SPHN</name>
<dbReference type="PIRSF" id="PIRSF006470">
    <property type="entry name" value="DctB"/>
    <property type="match status" value="1"/>
</dbReference>
<organism evidence="3 4">
    <name type="scientific">Sandaracinobacter neustonicus</name>
    <dbReference type="NCBI Taxonomy" id="1715348"/>
    <lineage>
        <taxon>Bacteria</taxon>
        <taxon>Pseudomonadati</taxon>
        <taxon>Pseudomonadota</taxon>
        <taxon>Alphaproteobacteria</taxon>
        <taxon>Sphingomonadales</taxon>
        <taxon>Sphingosinicellaceae</taxon>
        <taxon>Sandaracinobacter</taxon>
    </lineage>
</organism>
<evidence type="ECO:0000256" key="2">
    <source>
        <dbReference type="SAM" id="SignalP"/>
    </source>
</evidence>
<keyword evidence="1 2" id="KW-0732">Signal</keyword>
<dbReference type="GO" id="GO:0055085">
    <property type="term" value="P:transmembrane transport"/>
    <property type="evidence" value="ECO:0007669"/>
    <property type="project" value="InterPro"/>
</dbReference>
<dbReference type="RefSeq" id="WP_140928528.1">
    <property type="nucleotide sequence ID" value="NZ_VFSU01000026.1"/>
</dbReference>
<dbReference type="InterPro" id="IPR004682">
    <property type="entry name" value="TRAP_DctP"/>
</dbReference>
<dbReference type="GO" id="GO:0030288">
    <property type="term" value="C:outer membrane-bounded periplasmic space"/>
    <property type="evidence" value="ECO:0007669"/>
    <property type="project" value="InterPro"/>
</dbReference>
<dbReference type="PROSITE" id="PS51318">
    <property type="entry name" value="TAT"/>
    <property type="match status" value="1"/>
</dbReference>
<dbReference type="Pfam" id="PF03480">
    <property type="entry name" value="DctP"/>
    <property type="match status" value="1"/>
</dbReference>
<protein>
    <submittedName>
        <fullName evidence="3">TRAP transporter substrate-binding protein</fullName>
    </submittedName>
</protein>
<dbReference type="Proteomes" id="UP000319897">
    <property type="component" value="Unassembled WGS sequence"/>
</dbReference>
<dbReference type="PANTHER" id="PTHR33376">
    <property type="match status" value="1"/>
</dbReference>
<dbReference type="InterPro" id="IPR018389">
    <property type="entry name" value="DctP_fam"/>
</dbReference>
<dbReference type="CDD" id="cd13671">
    <property type="entry name" value="PBP2_TRAP_SBP_like_3"/>
    <property type="match status" value="1"/>
</dbReference>
<dbReference type="GO" id="GO:0030246">
    <property type="term" value="F:carbohydrate binding"/>
    <property type="evidence" value="ECO:0007669"/>
    <property type="project" value="TreeGrafter"/>
</dbReference>
<keyword evidence="4" id="KW-1185">Reference proteome</keyword>
<feature type="signal peptide" evidence="2">
    <location>
        <begin position="1"/>
        <end position="22"/>
    </location>
</feature>
<reference evidence="3 4" key="1">
    <citation type="submission" date="2019-06" db="EMBL/GenBank/DDBJ databases">
        <authorList>
            <person name="Lee I."/>
            <person name="Jang G.I."/>
            <person name="Hwang C.Y."/>
        </authorList>
    </citation>
    <scope>NUCLEOTIDE SEQUENCE [LARGE SCALE GENOMIC DNA]</scope>
    <source>
        <strain evidence="3 4">PAMC 28131</strain>
    </source>
</reference>
<comment type="caution">
    <text evidence="3">The sequence shown here is derived from an EMBL/GenBank/DDBJ whole genome shotgun (WGS) entry which is preliminary data.</text>
</comment>
<evidence type="ECO:0000313" key="3">
    <source>
        <dbReference type="EMBL" id="TPE60592.1"/>
    </source>
</evidence>
<feature type="chain" id="PRO_5021294820" evidence="2">
    <location>
        <begin position="23"/>
        <end position="330"/>
    </location>
</feature>
<dbReference type="Gene3D" id="3.40.190.170">
    <property type="entry name" value="Bacterial extracellular solute-binding protein, family 7"/>
    <property type="match status" value="1"/>
</dbReference>
<dbReference type="EMBL" id="VFSU01000026">
    <property type="protein sequence ID" value="TPE60592.1"/>
    <property type="molecule type" value="Genomic_DNA"/>
</dbReference>
<dbReference type="NCBIfam" id="NF037995">
    <property type="entry name" value="TRAP_S1"/>
    <property type="match status" value="1"/>
</dbReference>
<evidence type="ECO:0000256" key="1">
    <source>
        <dbReference type="ARBA" id="ARBA00022729"/>
    </source>
</evidence>
<dbReference type="AlphaFoldDB" id="A0A501XIX7"/>